<evidence type="ECO:0000313" key="2">
    <source>
        <dbReference type="Proteomes" id="UP000032180"/>
    </source>
</evidence>
<sequence>MQIDTGGLGSTTTIRTVAGNLFHHRAPGLGTTTSSVRRIQIDDDELAATLNHDTGGHGSTTSCSAVEQIEPPPLILALTA</sequence>
<reference evidence="2" key="2">
    <citation type="submission" date="2013-12" db="EMBL/GenBank/DDBJ databases">
        <authorList>
            <person name="Yu Y."/>
            <person name="Lee S."/>
            <person name="de Baynast K."/>
            <person name="Wissotski M."/>
            <person name="Liu L."/>
            <person name="Talag J."/>
            <person name="Goicoechea J."/>
            <person name="Angelova A."/>
            <person name="Jetty R."/>
            <person name="Kudrna D."/>
            <person name="Golser W."/>
            <person name="Rivera L."/>
            <person name="Zhang J."/>
            <person name="Wing R."/>
        </authorList>
    </citation>
    <scope>NUCLEOTIDE SEQUENCE</scope>
</reference>
<dbReference type="Gramene" id="LPERR01G12340.1">
    <property type="protein sequence ID" value="LPERR01G12340.1"/>
    <property type="gene ID" value="LPERR01G12340"/>
</dbReference>
<reference evidence="1" key="3">
    <citation type="submission" date="2015-04" db="UniProtKB">
        <authorList>
            <consortium name="EnsemblPlants"/>
        </authorList>
    </citation>
    <scope>IDENTIFICATION</scope>
</reference>
<dbReference type="EnsemblPlants" id="LPERR01G12340.1">
    <property type="protein sequence ID" value="LPERR01G12340.1"/>
    <property type="gene ID" value="LPERR01G12340"/>
</dbReference>
<name>A0A0D9V0B6_9ORYZ</name>
<accession>A0A0D9V0B6</accession>
<reference evidence="1 2" key="1">
    <citation type="submission" date="2012-08" db="EMBL/GenBank/DDBJ databases">
        <title>Oryza genome evolution.</title>
        <authorList>
            <person name="Wing R.A."/>
        </authorList>
    </citation>
    <scope>NUCLEOTIDE SEQUENCE</scope>
</reference>
<dbReference type="Proteomes" id="UP000032180">
    <property type="component" value="Chromosome 1"/>
</dbReference>
<organism evidence="1 2">
    <name type="scientific">Leersia perrieri</name>
    <dbReference type="NCBI Taxonomy" id="77586"/>
    <lineage>
        <taxon>Eukaryota</taxon>
        <taxon>Viridiplantae</taxon>
        <taxon>Streptophyta</taxon>
        <taxon>Embryophyta</taxon>
        <taxon>Tracheophyta</taxon>
        <taxon>Spermatophyta</taxon>
        <taxon>Magnoliopsida</taxon>
        <taxon>Liliopsida</taxon>
        <taxon>Poales</taxon>
        <taxon>Poaceae</taxon>
        <taxon>BOP clade</taxon>
        <taxon>Oryzoideae</taxon>
        <taxon>Oryzeae</taxon>
        <taxon>Oryzinae</taxon>
        <taxon>Leersia</taxon>
    </lineage>
</organism>
<dbReference type="AlphaFoldDB" id="A0A0D9V0B6"/>
<dbReference type="HOGENOM" id="CLU_2593204_0_0_1"/>
<proteinExistence type="predicted"/>
<keyword evidence="2" id="KW-1185">Reference proteome</keyword>
<protein>
    <submittedName>
        <fullName evidence="1">Uncharacterized protein</fullName>
    </submittedName>
</protein>
<evidence type="ECO:0000313" key="1">
    <source>
        <dbReference type="EnsemblPlants" id="LPERR01G12340.1"/>
    </source>
</evidence>